<dbReference type="AlphaFoldDB" id="A0ABD5ZDQ3"/>
<evidence type="ECO:0000313" key="2">
    <source>
        <dbReference type="Proteomes" id="UP001596481"/>
    </source>
</evidence>
<name>A0ABD5ZDQ3_9EURY</name>
<gene>
    <name evidence="1" type="ORF">ACFQJC_07215</name>
</gene>
<dbReference type="EMBL" id="JBHTAA010000002">
    <property type="protein sequence ID" value="MFC7203300.1"/>
    <property type="molecule type" value="Genomic_DNA"/>
</dbReference>
<dbReference type="Proteomes" id="UP001596481">
    <property type="component" value="Unassembled WGS sequence"/>
</dbReference>
<proteinExistence type="predicted"/>
<keyword evidence="2" id="KW-1185">Reference proteome</keyword>
<dbReference type="RefSeq" id="WP_390222639.1">
    <property type="nucleotide sequence ID" value="NZ_JBHTAA010000002.1"/>
</dbReference>
<evidence type="ECO:0000313" key="1">
    <source>
        <dbReference type="EMBL" id="MFC7203300.1"/>
    </source>
</evidence>
<protein>
    <submittedName>
        <fullName evidence="1">Uncharacterized protein</fullName>
    </submittedName>
</protein>
<accession>A0ABD5ZDQ3</accession>
<comment type="caution">
    <text evidence="1">The sequence shown here is derived from an EMBL/GenBank/DDBJ whole genome shotgun (WGS) entry which is preliminary data.</text>
</comment>
<sequence length="44" mass="4937">MIPRGLRRERARLWAGLYALLFGGELDDEDRTQSTDDESGGAKN</sequence>
<organism evidence="1 2">
    <name type="scientific">Haloferax namakaokahaiae</name>
    <dbReference type="NCBI Taxonomy" id="1748331"/>
    <lineage>
        <taxon>Archaea</taxon>
        <taxon>Methanobacteriati</taxon>
        <taxon>Methanobacteriota</taxon>
        <taxon>Stenosarchaea group</taxon>
        <taxon>Halobacteria</taxon>
        <taxon>Halobacteriales</taxon>
        <taxon>Haloferacaceae</taxon>
        <taxon>Haloferax</taxon>
    </lineage>
</organism>
<reference evidence="1 2" key="1">
    <citation type="journal article" date="2019" name="Int. J. Syst. Evol. Microbiol.">
        <title>The Global Catalogue of Microorganisms (GCM) 10K type strain sequencing project: providing services to taxonomists for standard genome sequencing and annotation.</title>
        <authorList>
            <consortium name="The Broad Institute Genomics Platform"/>
            <consortium name="The Broad Institute Genome Sequencing Center for Infectious Disease"/>
            <person name="Wu L."/>
            <person name="Ma J."/>
        </authorList>
    </citation>
    <scope>NUCLEOTIDE SEQUENCE [LARGE SCALE GENOMIC DNA]</scope>
    <source>
        <strain evidence="1 2">DSM 29988</strain>
    </source>
</reference>